<evidence type="ECO:0000256" key="1">
    <source>
        <dbReference type="SAM" id="MobiDB-lite"/>
    </source>
</evidence>
<dbReference type="EMBL" id="SNRW01024159">
    <property type="protein sequence ID" value="KAA6362474.1"/>
    <property type="molecule type" value="Genomic_DNA"/>
</dbReference>
<comment type="caution">
    <text evidence="2">The sequence shown here is derived from an EMBL/GenBank/DDBJ whole genome shotgun (WGS) entry which is preliminary data.</text>
</comment>
<gene>
    <name evidence="2" type="ORF">EZS28_041998</name>
</gene>
<feature type="compositionally biased region" description="Basic and acidic residues" evidence="1">
    <location>
        <begin position="52"/>
        <end position="63"/>
    </location>
</feature>
<feature type="compositionally biased region" description="Low complexity" evidence="1">
    <location>
        <begin position="64"/>
        <end position="80"/>
    </location>
</feature>
<evidence type="ECO:0000313" key="3">
    <source>
        <dbReference type="Proteomes" id="UP000324800"/>
    </source>
</evidence>
<name>A0A5J4TW22_9EUKA</name>
<reference evidence="2 3" key="1">
    <citation type="submission" date="2019-03" db="EMBL/GenBank/DDBJ databases">
        <title>Single cell metagenomics reveals metabolic interactions within the superorganism composed of flagellate Streblomastix strix and complex community of Bacteroidetes bacteria on its surface.</title>
        <authorList>
            <person name="Treitli S.C."/>
            <person name="Kolisko M."/>
            <person name="Husnik F."/>
            <person name="Keeling P."/>
            <person name="Hampl V."/>
        </authorList>
    </citation>
    <scope>NUCLEOTIDE SEQUENCE [LARGE SCALE GENOMIC DNA]</scope>
    <source>
        <strain evidence="2">ST1C</strain>
    </source>
</reference>
<proteinExistence type="predicted"/>
<protein>
    <submittedName>
        <fullName evidence="2">Uncharacterized protein</fullName>
    </submittedName>
</protein>
<organism evidence="2 3">
    <name type="scientific">Streblomastix strix</name>
    <dbReference type="NCBI Taxonomy" id="222440"/>
    <lineage>
        <taxon>Eukaryota</taxon>
        <taxon>Metamonada</taxon>
        <taxon>Preaxostyla</taxon>
        <taxon>Oxymonadida</taxon>
        <taxon>Streblomastigidae</taxon>
        <taxon>Streblomastix</taxon>
    </lineage>
</organism>
<dbReference type="AlphaFoldDB" id="A0A5J4TW22"/>
<sequence>MYCGSHNDHEETTRTSGQDLKGCLRQNCQPNQVDIELVGDKRGEGGVEERLGLQKLKEGESMESRQVQQGSQISVGGSRN</sequence>
<accession>A0A5J4TW22</accession>
<feature type="region of interest" description="Disordered" evidence="1">
    <location>
        <begin position="52"/>
        <end position="80"/>
    </location>
</feature>
<feature type="region of interest" description="Disordered" evidence="1">
    <location>
        <begin position="1"/>
        <end position="20"/>
    </location>
</feature>
<dbReference type="Proteomes" id="UP000324800">
    <property type="component" value="Unassembled WGS sequence"/>
</dbReference>
<feature type="compositionally biased region" description="Basic and acidic residues" evidence="1">
    <location>
        <begin position="1"/>
        <end position="13"/>
    </location>
</feature>
<evidence type="ECO:0000313" key="2">
    <source>
        <dbReference type="EMBL" id="KAA6362474.1"/>
    </source>
</evidence>